<dbReference type="InParanoid" id="B7P3W3"/>
<dbReference type="EMBL" id="ABJB010416319">
    <property type="status" value="NOT_ANNOTATED_CDS"/>
    <property type="molecule type" value="Genomic_DNA"/>
</dbReference>
<reference evidence="4 6" key="1">
    <citation type="submission" date="2008-03" db="EMBL/GenBank/DDBJ databases">
        <title>Annotation of Ixodes scapularis.</title>
        <authorList>
            <consortium name="Ixodes scapularis Genome Project Consortium"/>
            <person name="Caler E."/>
            <person name="Hannick L.I."/>
            <person name="Bidwell S."/>
            <person name="Joardar V."/>
            <person name="Thiagarajan M."/>
            <person name="Amedeo P."/>
            <person name="Galinsky K.J."/>
            <person name="Schobel S."/>
            <person name="Inman J."/>
            <person name="Hostetler J."/>
            <person name="Miller J."/>
            <person name="Hammond M."/>
            <person name="Megy K."/>
            <person name="Lawson D."/>
            <person name="Kodira C."/>
            <person name="Sutton G."/>
            <person name="Meyer J."/>
            <person name="Hill C.A."/>
            <person name="Birren B."/>
            <person name="Nene V."/>
            <person name="Collins F."/>
            <person name="Alarcon-Chaidez F."/>
            <person name="Wikel S."/>
            <person name="Strausberg R."/>
        </authorList>
    </citation>
    <scope>NUCLEOTIDE SEQUENCE [LARGE SCALE GENOMIC DNA]</scope>
    <source>
        <strain evidence="6">Wikel</strain>
        <strain evidence="4">Wikel colony</strain>
    </source>
</reference>
<dbReference type="PROSITE" id="PS51549">
    <property type="entry name" value="DM13"/>
    <property type="match status" value="1"/>
</dbReference>
<dbReference type="EnsemblMetazoa" id="ISCW015803-RA">
    <property type="protein sequence ID" value="ISCW015803-PA"/>
    <property type="gene ID" value="ISCW015803"/>
</dbReference>
<organism>
    <name type="scientific">Ixodes scapularis</name>
    <name type="common">Black-legged tick</name>
    <name type="synonym">Deer tick</name>
    <dbReference type="NCBI Taxonomy" id="6945"/>
    <lineage>
        <taxon>Eukaryota</taxon>
        <taxon>Metazoa</taxon>
        <taxon>Ecdysozoa</taxon>
        <taxon>Arthropoda</taxon>
        <taxon>Chelicerata</taxon>
        <taxon>Arachnida</taxon>
        <taxon>Acari</taxon>
        <taxon>Parasitiformes</taxon>
        <taxon>Ixodida</taxon>
        <taxon>Ixodoidea</taxon>
        <taxon>Ixodidae</taxon>
        <taxon>Ixodinae</taxon>
        <taxon>Ixodes</taxon>
    </lineage>
</organism>
<dbReference type="PANTHER" id="PTHR24036">
    <property type="entry name" value="SKELETOR-RELATED"/>
    <property type="match status" value="1"/>
</dbReference>
<accession>B7P3W3</accession>
<sequence>MLFPAAHFQVGTESEPGPHGTNLADETGSTAPLKGYRGANITIRVPDNKKITDFKYLGVWCESFGVMTSLSVPGRSVDVARVGQVLSIASVSFPRLELKVASASGTGRPERIA</sequence>
<proteinExistence type="predicted"/>
<dbReference type="EMBL" id="ABJB010867991">
    <property type="status" value="NOT_ANNOTATED_CDS"/>
    <property type="molecule type" value="Genomic_DNA"/>
</dbReference>
<dbReference type="InterPro" id="IPR052126">
    <property type="entry name" value="Spindle_Org/Thrombomodulin"/>
</dbReference>
<dbReference type="EMBL" id="DS630877">
    <property type="protein sequence ID" value="EEC01285.1"/>
    <property type="molecule type" value="Genomic_DNA"/>
</dbReference>
<dbReference type="VEuPathDB" id="VectorBase:ISCI015803"/>
<dbReference type="PaxDb" id="6945-B7P3W3"/>
<feature type="domain" description="DM13" evidence="3">
    <location>
        <begin position="1"/>
        <end position="74"/>
    </location>
</feature>
<dbReference type="Pfam" id="PF10517">
    <property type="entry name" value="DM13"/>
    <property type="match status" value="1"/>
</dbReference>
<protein>
    <recommendedName>
        <fullName evidence="3">DM13 domain-containing protein</fullName>
    </recommendedName>
</protein>
<dbReference type="AlphaFoldDB" id="B7P3W3"/>
<keyword evidence="1" id="KW-0677">Repeat</keyword>
<dbReference type="Proteomes" id="UP000001555">
    <property type="component" value="Unassembled WGS sequence"/>
</dbReference>
<keyword evidence="6" id="KW-1185">Reference proteome</keyword>
<dbReference type="PANTHER" id="PTHR24036:SF5">
    <property type="entry name" value="THROMBOMODULIN"/>
    <property type="match status" value="1"/>
</dbReference>
<feature type="region of interest" description="Disordered" evidence="2">
    <location>
        <begin position="10"/>
        <end position="29"/>
    </location>
</feature>
<dbReference type="InterPro" id="IPR019545">
    <property type="entry name" value="DM13_domain"/>
</dbReference>
<gene>
    <name evidence="4" type="ORF">IscW_ISCW015803</name>
</gene>
<evidence type="ECO:0000313" key="5">
    <source>
        <dbReference type="EnsemblMetazoa" id="ISCW015803-PA"/>
    </source>
</evidence>
<evidence type="ECO:0000256" key="1">
    <source>
        <dbReference type="ARBA" id="ARBA00022737"/>
    </source>
</evidence>
<evidence type="ECO:0000259" key="3">
    <source>
        <dbReference type="PROSITE" id="PS51549"/>
    </source>
</evidence>
<evidence type="ECO:0000313" key="6">
    <source>
        <dbReference type="Proteomes" id="UP000001555"/>
    </source>
</evidence>
<name>B7P3W3_IXOSC</name>
<dbReference type="EMBL" id="ABJB010997187">
    <property type="status" value="NOT_ANNOTATED_CDS"/>
    <property type="molecule type" value="Genomic_DNA"/>
</dbReference>
<dbReference type="SMART" id="SM00686">
    <property type="entry name" value="DM13"/>
    <property type="match status" value="1"/>
</dbReference>
<dbReference type="HOGENOM" id="CLU_2136192_0_0_1"/>
<dbReference type="VEuPathDB" id="VectorBase:ISCW015803"/>
<reference evidence="5" key="2">
    <citation type="submission" date="2020-05" db="UniProtKB">
        <authorList>
            <consortium name="EnsemblMetazoa"/>
        </authorList>
    </citation>
    <scope>IDENTIFICATION</scope>
    <source>
        <strain evidence="5">wikel</strain>
    </source>
</reference>
<evidence type="ECO:0000256" key="2">
    <source>
        <dbReference type="SAM" id="MobiDB-lite"/>
    </source>
</evidence>
<evidence type="ECO:0000313" key="4">
    <source>
        <dbReference type="EMBL" id="EEC01285.1"/>
    </source>
</evidence>